<dbReference type="GO" id="GO:0006508">
    <property type="term" value="P:proteolysis"/>
    <property type="evidence" value="ECO:0007669"/>
    <property type="project" value="UniProtKB-KW"/>
</dbReference>
<keyword evidence="6 11" id="KW-0732">Signal</keyword>
<keyword evidence="5 11" id="KW-0645">Protease</keyword>
<keyword evidence="3" id="KW-0964">Secreted</keyword>
<dbReference type="PROSITE" id="PS00560">
    <property type="entry name" value="CARBOXYPEPT_SER_HIS"/>
    <property type="match status" value="1"/>
</dbReference>
<protein>
    <recommendedName>
        <fullName evidence="11">Carboxypeptidase</fullName>
        <ecNumber evidence="11">3.4.16.-</ecNumber>
    </recommendedName>
</protein>
<dbReference type="Gene3D" id="6.10.250.940">
    <property type="match status" value="1"/>
</dbReference>
<reference evidence="12" key="1">
    <citation type="journal article" date="2021" name="J. Hered.">
        <title>Genome Assembly of Salicaceae Populus deltoides (Eastern Cottonwood) I-69 Based on Nanopore Sequencing and Hi-C Technologies.</title>
        <authorList>
            <person name="Bai S."/>
            <person name="Wu H."/>
            <person name="Zhang J."/>
            <person name="Pan Z."/>
            <person name="Zhao W."/>
            <person name="Li Z."/>
            <person name="Tong C."/>
        </authorList>
    </citation>
    <scope>NUCLEOTIDE SEQUENCE</scope>
    <source>
        <tissue evidence="12">Leaf</tissue>
    </source>
</reference>
<dbReference type="InterPro" id="IPR029058">
    <property type="entry name" value="AB_hydrolase_fold"/>
</dbReference>
<dbReference type="PRINTS" id="PR00724">
    <property type="entry name" value="CRBOXYPTASEC"/>
</dbReference>
<evidence type="ECO:0000256" key="10">
    <source>
        <dbReference type="ARBA" id="ARBA00037399"/>
    </source>
</evidence>
<evidence type="ECO:0000256" key="6">
    <source>
        <dbReference type="ARBA" id="ARBA00022729"/>
    </source>
</evidence>
<accession>A0A8T2ZS33</accession>
<keyword evidence="8" id="KW-1015">Disulfide bond</keyword>
<dbReference type="SUPFAM" id="SSF53474">
    <property type="entry name" value="alpha/beta-Hydrolases"/>
    <property type="match status" value="1"/>
</dbReference>
<comment type="similarity">
    <text evidence="2 11">Belongs to the peptidase S10 family.</text>
</comment>
<dbReference type="Gene3D" id="3.40.50.11320">
    <property type="match status" value="1"/>
</dbReference>
<dbReference type="EMBL" id="JACEGQ020000001">
    <property type="protein sequence ID" value="KAH8520120.1"/>
    <property type="molecule type" value="Genomic_DNA"/>
</dbReference>
<feature type="signal peptide" evidence="11">
    <location>
        <begin position="1"/>
        <end position="20"/>
    </location>
</feature>
<dbReference type="GO" id="GO:0005576">
    <property type="term" value="C:extracellular region"/>
    <property type="evidence" value="ECO:0007669"/>
    <property type="project" value="UniProtKB-SubCell"/>
</dbReference>
<comment type="caution">
    <text evidence="12">The sequence shown here is derived from an EMBL/GenBank/DDBJ whole genome shotgun (WGS) entry which is preliminary data.</text>
</comment>
<evidence type="ECO:0000256" key="7">
    <source>
        <dbReference type="ARBA" id="ARBA00022801"/>
    </source>
</evidence>
<dbReference type="Proteomes" id="UP000807159">
    <property type="component" value="Chromosome 1"/>
</dbReference>
<dbReference type="PANTHER" id="PTHR11802">
    <property type="entry name" value="SERINE PROTEASE FAMILY S10 SERINE CARBOXYPEPTIDASE"/>
    <property type="match status" value="1"/>
</dbReference>
<evidence type="ECO:0000313" key="13">
    <source>
        <dbReference type="Proteomes" id="UP000807159"/>
    </source>
</evidence>
<evidence type="ECO:0000256" key="8">
    <source>
        <dbReference type="ARBA" id="ARBA00023157"/>
    </source>
</evidence>
<dbReference type="PANTHER" id="PTHR11802:SF132">
    <property type="entry name" value="SERINE CARBOXYPEPTIDASE-LIKE 36-RELATED"/>
    <property type="match status" value="1"/>
</dbReference>
<evidence type="ECO:0000256" key="5">
    <source>
        <dbReference type="ARBA" id="ARBA00022670"/>
    </source>
</evidence>
<name>A0A8T2ZS33_POPDE</name>
<dbReference type="InterPro" id="IPR018202">
    <property type="entry name" value="Ser_caboxypep_ser_AS"/>
</dbReference>
<evidence type="ECO:0000256" key="3">
    <source>
        <dbReference type="ARBA" id="ARBA00022525"/>
    </source>
</evidence>
<evidence type="ECO:0000256" key="9">
    <source>
        <dbReference type="ARBA" id="ARBA00023180"/>
    </source>
</evidence>
<gene>
    <name evidence="12" type="ORF">H0E87_001544</name>
</gene>
<evidence type="ECO:0000256" key="2">
    <source>
        <dbReference type="ARBA" id="ARBA00009431"/>
    </source>
</evidence>
<keyword evidence="7 11" id="KW-0378">Hydrolase</keyword>
<keyword evidence="9" id="KW-0325">Glycoprotein</keyword>
<evidence type="ECO:0000256" key="11">
    <source>
        <dbReference type="RuleBase" id="RU361156"/>
    </source>
</evidence>
<dbReference type="AlphaFoldDB" id="A0A8T2ZS33"/>
<dbReference type="FunFam" id="3.40.50.1820:FF:000409">
    <property type="entry name" value="Carboxypeptidase"/>
    <property type="match status" value="1"/>
</dbReference>
<keyword evidence="13" id="KW-1185">Reference proteome</keyword>
<dbReference type="PROSITE" id="PS00131">
    <property type="entry name" value="CARBOXYPEPT_SER_SER"/>
    <property type="match status" value="1"/>
</dbReference>
<dbReference type="FunFam" id="3.40.50.11320:FF:000001">
    <property type="entry name" value="Carboxypeptidase"/>
    <property type="match status" value="1"/>
</dbReference>
<keyword evidence="4 11" id="KW-0121">Carboxypeptidase</keyword>
<dbReference type="EC" id="3.4.16.-" evidence="11"/>
<proteinExistence type="inferred from homology"/>
<dbReference type="GO" id="GO:0004185">
    <property type="term" value="F:serine-type carboxypeptidase activity"/>
    <property type="evidence" value="ECO:0007669"/>
    <property type="project" value="UniProtKB-UniRule"/>
</dbReference>
<sequence>MESNPCLPLVFFLIVSCSIAQIEAGTRQSEALGHLYKAKLEGNSNVDSALFQAIDHVDISKFHRQEGSKEKDRIESLPGQPKVEFSQHGGYVTVDKSAGRALYYYFVEAQHSKESSPLLLWLNGAANVLFLESPAGVGFSYSNTTSDYEKSGDKRTAEDNYVFLVNWLERFSEYKDREFYISGESYAGHYVPELAHTILYHNKKAKKTIINLKGILIGNAVINPETDTIGMYDYLGSHAIISDVLVHKVRTHCNFSFNATPQSDECNEAVDEVRKDTHHIDIYNIYAPSCFHKNTTEKPKKPSLVNFDPCSDYYVYAYLNRPDVQEAMHANVTKLTHDWEPCSDVITSWSDSPSTIIPLLQELMANGLRVWIFSGDTDARVPVTSTQYSINKMKLQVKTEWHPWYLKGEVGGYTQVYRGDLTFATVRGAGHQVPTYQPLRALSLIKHFLDGTSLPDTTRY</sequence>
<dbReference type="Gene3D" id="3.40.50.1820">
    <property type="entry name" value="alpha/beta hydrolase"/>
    <property type="match status" value="2"/>
</dbReference>
<comment type="function">
    <text evidence="10">Probable carboxypeptidase.</text>
</comment>
<comment type="subcellular location">
    <subcellularLocation>
        <location evidence="1">Secreted</location>
    </subcellularLocation>
</comment>
<evidence type="ECO:0000313" key="12">
    <source>
        <dbReference type="EMBL" id="KAH8520120.1"/>
    </source>
</evidence>
<feature type="chain" id="PRO_5035967539" description="Carboxypeptidase" evidence="11">
    <location>
        <begin position="21"/>
        <end position="460"/>
    </location>
</feature>
<dbReference type="InterPro" id="IPR001563">
    <property type="entry name" value="Peptidase_S10"/>
</dbReference>
<evidence type="ECO:0000256" key="4">
    <source>
        <dbReference type="ARBA" id="ARBA00022645"/>
    </source>
</evidence>
<dbReference type="InterPro" id="IPR033124">
    <property type="entry name" value="Ser_caboxypep_his_AS"/>
</dbReference>
<dbReference type="Pfam" id="PF00450">
    <property type="entry name" value="Peptidase_S10"/>
    <property type="match status" value="2"/>
</dbReference>
<dbReference type="GO" id="GO:0005773">
    <property type="term" value="C:vacuole"/>
    <property type="evidence" value="ECO:0007669"/>
    <property type="project" value="TreeGrafter"/>
</dbReference>
<organism evidence="12 13">
    <name type="scientific">Populus deltoides</name>
    <name type="common">Eastern poplar</name>
    <name type="synonym">Eastern cottonwood</name>
    <dbReference type="NCBI Taxonomy" id="3696"/>
    <lineage>
        <taxon>Eukaryota</taxon>
        <taxon>Viridiplantae</taxon>
        <taxon>Streptophyta</taxon>
        <taxon>Embryophyta</taxon>
        <taxon>Tracheophyta</taxon>
        <taxon>Spermatophyta</taxon>
        <taxon>Magnoliopsida</taxon>
        <taxon>eudicotyledons</taxon>
        <taxon>Gunneridae</taxon>
        <taxon>Pentapetalae</taxon>
        <taxon>rosids</taxon>
        <taxon>fabids</taxon>
        <taxon>Malpighiales</taxon>
        <taxon>Salicaceae</taxon>
        <taxon>Saliceae</taxon>
        <taxon>Populus</taxon>
    </lineage>
</organism>
<evidence type="ECO:0000256" key="1">
    <source>
        <dbReference type="ARBA" id="ARBA00004613"/>
    </source>
</evidence>